<evidence type="ECO:0000313" key="2">
    <source>
        <dbReference type="EMBL" id="SFU90384.1"/>
    </source>
</evidence>
<dbReference type="AlphaFoldDB" id="A0A1I7JYW1"/>
<evidence type="ECO:0000256" key="1">
    <source>
        <dbReference type="SAM" id="MobiDB-lite"/>
    </source>
</evidence>
<dbReference type="Pfam" id="PF11301">
    <property type="entry name" value="DUF3103"/>
    <property type="match status" value="1"/>
</dbReference>
<dbReference type="OrthoDB" id="866679at2"/>
<dbReference type="EMBL" id="FPCA01000004">
    <property type="protein sequence ID" value="SFU90384.1"/>
    <property type="molecule type" value="Genomic_DNA"/>
</dbReference>
<accession>A0A1I7JYW1</accession>
<sequence>MPTDSNESNTVNHSSRAQDAKMESFAKSLARSLENEAVRKFIKTEANKKFDGDFEFLYKESSKALIANEKFENLLAKEHKAINQLSKDADGVEFLHNISNEIPLLNIAVPANIEEWNTEEYTPLVAVIPSNFNDQTAGTIKAYDAKGTVTLLSIKDKPNVPVIVVGRNERVEYNSINQTYSQKSYAGTSGKATNYILPDDPYSGGGGGGTTTNYCRQNLKTDYITGIYFSDLSYYEAWALGQPEIVYQVKNPNNDSFWAMGNVNDNRSDFDYWYNMNANSNYWDTNTMPNTASYFWFEDDGGFETEHNVSVTFKLFGQSVTKSVKFKIKNDDDVMGHLAVVVGTCPSGESYTMGGGDGTFKFKLVSK</sequence>
<keyword evidence="3" id="KW-1185">Reference proteome</keyword>
<dbReference type="Proteomes" id="UP000182491">
    <property type="component" value="Unassembled WGS sequence"/>
</dbReference>
<dbReference type="RefSeq" id="WP_074937244.1">
    <property type="nucleotide sequence ID" value="NZ_BMXC01000004.1"/>
</dbReference>
<gene>
    <name evidence="2" type="ORF">SAMN04487941_3204</name>
</gene>
<name>A0A1I7JYW1_9BACT</name>
<dbReference type="InterPro" id="IPR021452">
    <property type="entry name" value="DUF3103"/>
</dbReference>
<reference evidence="3" key="1">
    <citation type="submission" date="2016-10" db="EMBL/GenBank/DDBJ databases">
        <authorList>
            <person name="Varghese N."/>
        </authorList>
    </citation>
    <scope>NUCLEOTIDE SEQUENCE [LARGE SCALE GENOMIC DNA]</scope>
    <source>
        <strain evidence="3">DSM 18820</strain>
    </source>
</reference>
<organism evidence="2 3">
    <name type="scientific">Pontibacter akesuensis</name>
    <dbReference type="NCBI Taxonomy" id="388950"/>
    <lineage>
        <taxon>Bacteria</taxon>
        <taxon>Pseudomonadati</taxon>
        <taxon>Bacteroidota</taxon>
        <taxon>Cytophagia</taxon>
        <taxon>Cytophagales</taxon>
        <taxon>Hymenobacteraceae</taxon>
        <taxon>Pontibacter</taxon>
    </lineage>
</organism>
<evidence type="ECO:0000313" key="3">
    <source>
        <dbReference type="Proteomes" id="UP000182491"/>
    </source>
</evidence>
<protein>
    <submittedName>
        <fullName evidence="2">Uncharacterized protein</fullName>
    </submittedName>
</protein>
<dbReference type="STRING" id="388950.GCA_001611675_00785"/>
<proteinExistence type="predicted"/>
<feature type="compositionally biased region" description="Polar residues" evidence="1">
    <location>
        <begin position="1"/>
        <end position="15"/>
    </location>
</feature>
<feature type="region of interest" description="Disordered" evidence="1">
    <location>
        <begin position="1"/>
        <end position="20"/>
    </location>
</feature>